<proteinExistence type="predicted"/>
<dbReference type="InterPro" id="IPR029787">
    <property type="entry name" value="Nucleotide_cyclase"/>
</dbReference>
<dbReference type="SMART" id="SM00267">
    <property type="entry name" value="GGDEF"/>
    <property type="match status" value="1"/>
</dbReference>
<dbReference type="NCBIfam" id="TIGR00254">
    <property type="entry name" value="GGDEF"/>
    <property type="match status" value="1"/>
</dbReference>
<organism evidence="2 3">
    <name type="scientific">Sulfobacillus benefaciens</name>
    <dbReference type="NCBI Taxonomy" id="453960"/>
    <lineage>
        <taxon>Bacteria</taxon>
        <taxon>Bacillati</taxon>
        <taxon>Bacillota</taxon>
        <taxon>Clostridia</taxon>
        <taxon>Eubacteriales</taxon>
        <taxon>Clostridiales Family XVII. Incertae Sedis</taxon>
        <taxon>Sulfobacillus</taxon>
    </lineage>
</organism>
<dbReference type="InterPro" id="IPR000160">
    <property type="entry name" value="GGDEF_dom"/>
</dbReference>
<evidence type="ECO:0000259" key="1">
    <source>
        <dbReference type="PROSITE" id="PS50887"/>
    </source>
</evidence>
<sequence>MCYSGWKWTKTWIWPVFPILFRPDMRKRWRDGMKSSKNMATEGEHLGQKRYNYEPGRVIPVKDDHLENALVTLIRQSHNWASVERGIELFYAARDMLQNYYNVESGYFVYRKTVLGTDEEKTFRVYAPWGMPQNGQDVMFQRVLEQLRENPDPVKHVSEQWISVEEAPGYLKTLWKEWGIRTGGSWLLSIGSVPVGMAVFHRRVHRVDDTVVMSLVVRQISLVMELLRYRRQAEEASQRDPLTGIYNRRGATMRIETLLALRDSRAGEWIFAIFDVDDFKTINDNLGHPHGDGVLIEFARILSSHLREGDICGRWGGDEFVVMLKSPGHLASSIIERLKKKVASELRDVSVSAGWAVWGVEGTNLEEIYRVADKRLYQDKADACQIWPKRGDGE</sequence>
<evidence type="ECO:0000313" key="3">
    <source>
        <dbReference type="Proteomes" id="UP000242699"/>
    </source>
</evidence>
<accession>A0A2T2X7B5</accession>
<comment type="caution">
    <text evidence="2">The sequence shown here is derived from an EMBL/GenBank/DDBJ whole genome shotgun (WGS) entry which is preliminary data.</text>
</comment>
<gene>
    <name evidence="2" type="ORF">C7B43_06215</name>
</gene>
<dbReference type="Proteomes" id="UP000242699">
    <property type="component" value="Unassembled WGS sequence"/>
</dbReference>
<evidence type="ECO:0000313" key="2">
    <source>
        <dbReference type="EMBL" id="PSR30382.1"/>
    </source>
</evidence>
<dbReference type="InterPro" id="IPR043128">
    <property type="entry name" value="Rev_trsase/Diguanyl_cyclase"/>
</dbReference>
<dbReference type="PANTHER" id="PTHR45138:SF9">
    <property type="entry name" value="DIGUANYLATE CYCLASE DGCM-RELATED"/>
    <property type="match status" value="1"/>
</dbReference>
<dbReference type="PROSITE" id="PS50887">
    <property type="entry name" value="GGDEF"/>
    <property type="match status" value="1"/>
</dbReference>
<dbReference type="CDD" id="cd01949">
    <property type="entry name" value="GGDEF"/>
    <property type="match status" value="1"/>
</dbReference>
<dbReference type="SUPFAM" id="SSF55073">
    <property type="entry name" value="Nucleotide cyclase"/>
    <property type="match status" value="1"/>
</dbReference>
<dbReference type="Pfam" id="PF00990">
    <property type="entry name" value="GGDEF"/>
    <property type="match status" value="1"/>
</dbReference>
<protein>
    <recommendedName>
        <fullName evidence="1">GGDEF domain-containing protein</fullName>
    </recommendedName>
</protein>
<reference evidence="2 3" key="1">
    <citation type="journal article" date="2014" name="BMC Genomics">
        <title>Comparison of environmental and isolate Sulfobacillus genomes reveals diverse carbon, sulfur, nitrogen, and hydrogen metabolisms.</title>
        <authorList>
            <person name="Justice N.B."/>
            <person name="Norman A."/>
            <person name="Brown C.T."/>
            <person name="Singh A."/>
            <person name="Thomas B.C."/>
            <person name="Banfield J.F."/>
        </authorList>
    </citation>
    <scope>NUCLEOTIDE SEQUENCE [LARGE SCALE GENOMIC DNA]</scope>
    <source>
        <strain evidence="2">AMDSBA1</strain>
    </source>
</reference>
<feature type="domain" description="GGDEF" evidence="1">
    <location>
        <begin position="267"/>
        <end position="394"/>
    </location>
</feature>
<dbReference type="InterPro" id="IPR050469">
    <property type="entry name" value="Diguanylate_Cyclase"/>
</dbReference>
<dbReference type="Gene3D" id="3.30.70.270">
    <property type="match status" value="1"/>
</dbReference>
<name>A0A2T2X7B5_9FIRM</name>
<dbReference type="EMBL" id="PXYT01000011">
    <property type="protein sequence ID" value="PSR30382.1"/>
    <property type="molecule type" value="Genomic_DNA"/>
</dbReference>
<dbReference type="AlphaFoldDB" id="A0A2T2X7B5"/>
<dbReference type="GO" id="GO:0052621">
    <property type="term" value="F:diguanylate cyclase activity"/>
    <property type="evidence" value="ECO:0007669"/>
    <property type="project" value="TreeGrafter"/>
</dbReference>
<dbReference type="PANTHER" id="PTHR45138">
    <property type="entry name" value="REGULATORY COMPONENTS OF SENSORY TRANSDUCTION SYSTEM"/>
    <property type="match status" value="1"/>
</dbReference>